<evidence type="ECO:0000256" key="3">
    <source>
        <dbReference type="ARBA" id="ARBA00023002"/>
    </source>
</evidence>
<evidence type="ECO:0000259" key="6">
    <source>
        <dbReference type="PROSITE" id="PS51296"/>
    </source>
</evidence>
<dbReference type="Gene3D" id="2.102.10.10">
    <property type="entry name" value="Rieske [2Fe-2S] iron-sulphur domain"/>
    <property type="match status" value="1"/>
</dbReference>
<keyword evidence="2" id="KW-0479">Metal-binding</keyword>
<keyword evidence="1" id="KW-0001">2Fe-2S</keyword>
<dbReference type="InterPro" id="IPR017941">
    <property type="entry name" value="Rieske_2Fe-2S"/>
</dbReference>
<evidence type="ECO:0000256" key="4">
    <source>
        <dbReference type="ARBA" id="ARBA00023004"/>
    </source>
</evidence>
<gene>
    <name evidence="7" type="ORF">J2792_003995</name>
</gene>
<evidence type="ECO:0000256" key="1">
    <source>
        <dbReference type="ARBA" id="ARBA00022714"/>
    </source>
</evidence>
<evidence type="ECO:0000256" key="2">
    <source>
        <dbReference type="ARBA" id="ARBA00022723"/>
    </source>
</evidence>
<keyword evidence="3 7" id="KW-0560">Oxidoreductase</keyword>
<dbReference type="Pfam" id="PF19112">
    <property type="entry name" value="VanA_C"/>
    <property type="match status" value="1"/>
</dbReference>
<comment type="caution">
    <text evidence="7">The sequence shown here is derived from an EMBL/GenBank/DDBJ whole genome shotgun (WGS) entry which is preliminary data.</text>
</comment>
<accession>A0ABU1MST2</accession>
<feature type="domain" description="Rieske" evidence="6">
    <location>
        <begin position="15"/>
        <end position="116"/>
    </location>
</feature>
<dbReference type="Pfam" id="PF00355">
    <property type="entry name" value="Rieske"/>
    <property type="match status" value="1"/>
</dbReference>
<organism evidence="7 8">
    <name type="scientific">Novosphingobium capsulatum</name>
    <dbReference type="NCBI Taxonomy" id="13688"/>
    <lineage>
        <taxon>Bacteria</taxon>
        <taxon>Pseudomonadati</taxon>
        <taxon>Pseudomonadota</taxon>
        <taxon>Alphaproteobacteria</taxon>
        <taxon>Sphingomonadales</taxon>
        <taxon>Sphingomonadaceae</taxon>
        <taxon>Novosphingobium</taxon>
    </lineage>
</organism>
<dbReference type="RefSeq" id="WP_171799407.1">
    <property type="nucleotide sequence ID" value="NZ_JAVDRD010000014.1"/>
</dbReference>
<dbReference type="EMBL" id="JAVDRD010000014">
    <property type="protein sequence ID" value="MDR6513107.1"/>
    <property type="molecule type" value="Genomic_DNA"/>
</dbReference>
<dbReference type="InterPro" id="IPR050584">
    <property type="entry name" value="Cholesterol_7-desaturase"/>
</dbReference>
<dbReference type="PANTHER" id="PTHR21266:SF60">
    <property type="entry name" value="3-KETOSTEROID-9-ALPHA-MONOOXYGENASE, OXYGENASE COMPONENT"/>
    <property type="match status" value="1"/>
</dbReference>
<keyword evidence="7" id="KW-0503">Monooxygenase</keyword>
<dbReference type="PROSITE" id="PS51296">
    <property type="entry name" value="RIESKE"/>
    <property type="match status" value="1"/>
</dbReference>
<dbReference type="InterPro" id="IPR036922">
    <property type="entry name" value="Rieske_2Fe-2S_sf"/>
</dbReference>
<keyword evidence="4" id="KW-0408">Iron</keyword>
<proteinExistence type="predicted"/>
<keyword evidence="8" id="KW-1185">Reference proteome</keyword>
<evidence type="ECO:0000313" key="8">
    <source>
        <dbReference type="Proteomes" id="UP001184150"/>
    </source>
</evidence>
<keyword evidence="5" id="KW-0411">Iron-sulfur</keyword>
<dbReference type="Gene3D" id="3.90.380.10">
    <property type="entry name" value="Naphthalene 1,2-dioxygenase Alpha Subunit, Chain A, domain 1"/>
    <property type="match status" value="1"/>
</dbReference>
<dbReference type="EC" id="1.14.13.82" evidence="7"/>
<evidence type="ECO:0000313" key="7">
    <source>
        <dbReference type="EMBL" id="MDR6513107.1"/>
    </source>
</evidence>
<sequence>MYPFTDGSYAPRNGWYVAAFCNEIGDALLSRWILNEPVVLYRKGNGDAVAVQGRCPHRHFPLGASRRIGDTIQCAYHGITFDAAGACTFMPSQEHIPGVYSIKSYPLVERGLWAWIWPGDPALADESLIPDMNEIGLTLPGYHARAMFYHHVEGRYQLLNDNLLDLTHLGYLHSSSIGTPDDAATPEEREVTERFIRSRRHMRDTPRPPVVDWQSDFRGRIDRTTGMDFHFPGFHAGLADVLIAEGQPGAGELLRSSRVWHAVTPARKTTTNYFFGMAERDLNILDAAEVYLKPVIEEDIFATVEIEKIISALDVVPPELKLKSDGTAVLGRRALQRMMNAELT</sequence>
<dbReference type="InterPro" id="IPR044043">
    <property type="entry name" value="VanA_C_cat"/>
</dbReference>
<dbReference type="SUPFAM" id="SSF55961">
    <property type="entry name" value="Bet v1-like"/>
    <property type="match status" value="1"/>
</dbReference>
<dbReference type="SUPFAM" id="SSF50022">
    <property type="entry name" value="ISP domain"/>
    <property type="match status" value="1"/>
</dbReference>
<protein>
    <submittedName>
        <fullName evidence="7">Vanillate O-demethylase monooxygenase subunit</fullName>
        <ecNumber evidence="7">1.14.13.82</ecNumber>
    </submittedName>
</protein>
<evidence type="ECO:0000256" key="5">
    <source>
        <dbReference type="ARBA" id="ARBA00023014"/>
    </source>
</evidence>
<dbReference type="GO" id="GO:0018489">
    <property type="term" value="F:vanillate monooxygenase activity"/>
    <property type="evidence" value="ECO:0007669"/>
    <property type="project" value="UniProtKB-EC"/>
</dbReference>
<name>A0ABU1MST2_9SPHN</name>
<dbReference type="PANTHER" id="PTHR21266">
    <property type="entry name" value="IRON-SULFUR DOMAIN CONTAINING PROTEIN"/>
    <property type="match status" value="1"/>
</dbReference>
<dbReference type="Proteomes" id="UP001184150">
    <property type="component" value="Unassembled WGS sequence"/>
</dbReference>
<reference evidence="7 8" key="1">
    <citation type="submission" date="2023-07" db="EMBL/GenBank/DDBJ databases">
        <title>Sorghum-associated microbial communities from plants grown in Nebraska, USA.</title>
        <authorList>
            <person name="Schachtman D."/>
        </authorList>
    </citation>
    <scope>NUCLEOTIDE SEQUENCE [LARGE SCALE GENOMIC DNA]</scope>
    <source>
        <strain evidence="7 8">DS1027</strain>
    </source>
</reference>